<dbReference type="EMBL" id="CVRI01000039">
    <property type="protein sequence ID" value="CRK94509.1"/>
    <property type="molecule type" value="Genomic_DNA"/>
</dbReference>
<keyword evidence="2" id="KW-1185">Reference proteome</keyword>
<organism evidence="1 2">
    <name type="scientific">Clunio marinus</name>
    <dbReference type="NCBI Taxonomy" id="568069"/>
    <lineage>
        <taxon>Eukaryota</taxon>
        <taxon>Metazoa</taxon>
        <taxon>Ecdysozoa</taxon>
        <taxon>Arthropoda</taxon>
        <taxon>Hexapoda</taxon>
        <taxon>Insecta</taxon>
        <taxon>Pterygota</taxon>
        <taxon>Neoptera</taxon>
        <taxon>Endopterygota</taxon>
        <taxon>Diptera</taxon>
        <taxon>Nematocera</taxon>
        <taxon>Chironomoidea</taxon>
        <taxon>Chironomidae</taxon>
        <taxon>Clunio</taxon>
    </lineage>
</organism>
<evidence type="ECO:0000313" key="2">
    <source>
        <dbReference type="Proteomes" id="UP000183832"/>
    </source>
</evidence>
<dbReference type="AlphaFoldDB" id="A0A1J1I2J9"/>
<gene>
    <name evidence="1" type="ORF">CLUMA_CG008014</name>
</gene>
<sequence length="128" mass="14899">MIIYHDLMRKIIGKLLYVSTNSRPDISLSVGSLAQRVEKPRKLDLNEALRVKLNFYFLQWKIVEDLSFEIIFLDENSKAGNYMLQSTDMRLIKSSVKFHNFTTSASQAFSNSFHSTVFTHNFVMRNIT</sequence>
<accession>A0A1J1I2J9</accession>
<dbReference type="Proteomes" id="UP000183832">
    <property type="component" value="Unassembled WGS sequence"/>
</dbReference>
<protein>
    <submittedName>
        <fullName evidence="1">CLUMA_CG008014, isoform A</fullName>
    </submittedName>
</protein>
<name>A0A1J1I2J9_9DIPT</name>
<evidence type="ECO:0000313" key="1">
    <source>
        <dbReference type="EMBL" id="CRK94509.1"/>
    </source>
</evidence>
<proteinExistence type="predicted"/>
<dbReference type="OrthoDB" id="7758228at2759"/>
<reference evidence="1 2" key="1">
    <citation type="submission" date="2015-04" db="EMBL/GenBank/DDBJ databases">
        <authorList>
            <person name="Syromyatnikov M.Y."/>
            <person name="Popov V.N."/>
        </authorList>
    </citation>
    <scope>NUCLEOTIDE SEQUENCE [LARGE SCALE GENOMIC DNA]</scope>
</reference>